<dbReference type="EMBL" id="MU853754">
    <property type="protein sequence ID" value="KAK3945697.1"/>
    <property type="molecule type" value="Genomic_DNA"/>
</dbReference>
<dbReference type="Proteomes" id="UP001303473">
    <property type="component" value="Unassembled WGS sequence"/>
</dbReference>
<evidence type="ECO:0000256" key="1">
    <source>
        <dbReference type="SAM" id="MobiDB-lite"/>
    </source>
</evidence>
<dbReference type="AlphaFoldDB" id="A0AAN6NH18"/>
<feature type="compositionally biased region" description="Polar residues" evidence="1">
    <location>
        <begin position="235"/>
        <end position="257"/>
    </location>
</feature>
<proteinExistence type="predicted"/>
<evidence type="ECO:0000313" key="2">
    <source>
        <dbReference type="EMBL" id="KAK3945697.1"/>
    </source>
</evidence>
<feature type="region of interest" description="Disordered" evidence="1">
    <location>
        <begin position="234"/>
        <end position="257"/>
    </location>
</feature>
<organism evidence="2 3">
    <name type="scientific">Diplogelasinospora grovesii</name>
    <dbReference type="NCBI Taxonomy" id="303347"/>
    <lineage>
        <taxon>Eukaryota</taxon>
        <taxon>Fungi</taxon>
        <taxon>Dikarya</taxon>
        <taxon>Ascomycota</taxon>
        <taxon>Pezizomycotina</taxon>
        <taxon>Sordariomycetes</taxon>
        <taxon>Sordariomycetidae</taxon>
        <taxon>Sordariales</taxon>
        <taxon>Diplogelasinosporaceae</taxon>
        <taxon>Diplogelasinospora</taxon>
    </lineage>
</organism>
<protein>
    <submittedName>
        <fullName evidence="2">Uncharacterized protein</fullName>
    </submittedName>
</protein>
<keyword evidence="3" id="KW-1185">Reference proteome</keyword>
<feature type="region of interest" description="Disordered" evidence="1">
    <location>
        <begin position="483"/>
        <end position="513"/>
    </location>
</feature>
<feature type="region of interest" description="Disordered" evidence="1">
    <location>
        <begin position="96"/>
        <end position="170"/>
    </location>
</feature>
<accession>A0AAN6NH18</accession>
<name>A0AAN6NH18_9PEZI</name>
<reference evidence="3" key="1">
    <citation type="journal article" date="2023" name="Mol. Phylogenet. Evol.">
        <title>Genome-scale phylogeny and comparative genomics of the fungal order Sordariales.</title>
        <authorList>
            <person name="Hensen N."/>
            <person name="Bonometti L."/>
            <person name="Westerberg I."/>
            <person name="Brannstrom I.O."/>
            <person name="Guillou S."/>
            <person name="Cros-Aarteil S."/>
            <person name="Calhoun S."/>
            <person name="Haridas S."/>
            <person name="Kuo A."/>
            <person name="Mondo S."/>
            <person name="Pangilinan J."/>
            <person name="Riley R."/>
            <person name="LaButti K."/>
            <person name="Andreopoulos B."/>
            <person name="Lipzen A."/>
            <person name="Chen C."/>
            <person name="Yan M."/>
            <person name="Daum C."/>
            <person name="Ng V."/>
            <person name="Clum A."/>
            <person name="Steindorff A."/>
            <person name="Ohm R.A."/>
            <person name="Martin F."/>
            <person name="Silar P."/>
            <person name="Natvig D.O."/>
            <person name="Lalanne C."/>
            <person name="Gautier V."/>
            <person name="Ament-Velasquez S.L."/>
            <person name="Kruys A."/>
            <person name="Hutchinson M.I."/>
            <person name="Powell A.J."/>
            <person name="Barry K."/>
            <person name="Miller A.N."/>
            <person name="Grigoriev I.V."/>
            <person name="Debuchy R."/>
            <person name="Gladieux P."/>
            <person name="Hiltunen Thoren M."/>
            <person name="Johannesson H."/>
        </authorList>
    </citation>
    <scope>NUCLEOTIDE SEQUENCE [LARGE SCALE GENOMIC DNA]</scope>
    <source>
        <strain evidence="3">CBS 340.73</strain>
    </source>
</reference>
<gene>
    <name evidence="2" type="ORF">QBC46DRAFT_403372</name>
</gene>
<feature type="compositionally biased region" description="Low complexity" evidence="1">
    <location>
        <begin position="495"/>
        <end position="506"/>
    </location>
</feature>
<sequence>MATLQVAPSAPGAQVLIPNSELPVHHTSQLSALLFAWPEELYRLEFRASTILHRIVLEADCRGARGGGQVVVRFTDAGHLAARSGRFSLQTVQTWFQDHPSNPGSAGGQKRKSSGFVEKPTKRAKRGNDKADSQFADVPTKGKGITEEATRTLALDSDGTELENNNDKNKSKTPHLLYPFLYGHRRRCFTLRVDHERDAPSKQQELLPHSSAECPCCYGFMSLARATLRGGYPLQPQSTRTGASATRGRSSTPRFKSSCLTPNDLRAATWFADKPGVVRLELELSGSRAPSHVYLAPGTSRPKVVQELAAPRLERIARAWVDQIQAPGGLGVEVGEAYPSAHEGAREVHLRTRSSPSRSWTRKAIHLHQEGDGQSAQRTRARAGERQAPVAVKEVKHSHVFSRVHISGADWLGRDVGTWDSTNVERFQQDSNRRFQKVHIVSPTSSRTIAEVRVRLDVVVEDQPNQEGYTDTIRYALQIRFRASRPKREQPDPPSLDSTTSPLVSPGNLAIPE</sequence>
<comment type="caution">
    <text evidence="2">The sequence shown here is derived from an EMBL/GenBank/DDBJ whole genome shotgun (WGS) entry which is preliminary data.</text>
</comment>
<evidence type="ECO:0000313" key="3">
    <source>
        <dbReference type="Proteomes" id="UP001303473"/>
    </source>
</evidence>